<dbReference type="InterPro" id="IPR052037">
    <property type="entry name" value="LPS_export_LptA"/>
</dbReference>
<dbReference type="InterPro" id="IPR005653">
    <property type="entry name" value="OstA-like_N"/>
</dbReference>
<sequence length="581" mass="66334">MLSFCAISQTVQDTSTSSRIIVELADNFKYATENGVGVKYLNGNVRMYQDSTFMYCDTAVLRGNELTAYGNVVIIQSDTVNVFADSLLYNGDLKLATLYNNVILESKTRKLFSDYLIYNLDTRVGSYTEGALLQNKGTEIKSLIGKYYVNEEKVRFYKNVSVVDEDFQLWADSLAYDSEENITYFLGPTRINQDSSKIYCEDGFYDINNELAEFRKNAEYIQGQKVANGDLIKYDARLKMVLLAGNAEYREEETYAKGDTIQYFEETEDTRLIGNAYFKDAERNMNGERIFYNAKSESFKSEGRSTIIDSSTVLTADHIDFSQQDDFGVATGMVELIDTSSKTTIFSDTIEYRKTENYSKAYSNKDNRPMLQSILEGDSLFMKSDTLVSYELGDSTAKKTILNAYHDVRLYKSNLQAICDSMIFNTTDSVLSMYDNPMIWSDSSQFTADTIDIFLKDEQLYKVVLKNKAFIINTEDSIYFNQIKGKLVEVFFVEGAIDSMSVTGNAEAVYFMMDEQKAYIGMNKSISSKMSFKFEDSDLKDIYFYVNVNSNLIPMKDVNPEDTLDGFNWQPRIRPKDKKAL</sequence>
<reference evidence="4" key="2">
    <citation type="submission" date="2023-01" db="EMBL/GenBank/DDBJ databases">
        <title>Draft genome sequence of Portibacter lacus strain NBRC 108769.</title>
        <authorList>
            <person name="Sun Q."/>
            <person name="Mori K."/>
        </authorList>
    </citation>
    <scope>NUCLEOTIDE SEQUENCE</scope>
    <source>
        <strain evidence="4">NBRC 108769</strain>
    </source>
</reference>
<proteinExistence type="predicted"/>
<evidence type="ECO:0000313" key="4">
    <source>
        <dbReference type="EMBL" id="GLR16650.1"/>
    </source>
</evidence>
<dbReference type="Proteomes" id="UP001156666">
    <property type="component" value="Unassembled WGS sequence"/>
</dbReference>
<dbReference type="Pfam" id="PF03968">
    <property type="entry name" value="LptD_N"/>
    <property type="match status" value="1"/>
</dbReference>
<keyword evidence="5" id="KW-1185">Reference proteome</keyword>
<dbReference type="GO" id="GO:0017089">
    <property type="term" value="F:glycolipid transfer activity"/>
    <property type="evidence" value="ECO:0007669"/>
    <property type="project" value="TreeGrafter"/>
</dbReference>
<name>A0AA37WF62_9BACT</name>
<dbReference type="GO" id="GO:0030288">
    <property type="term" value="C:outer membrane-bounded periplasmic space"/>
    <property type="evidence" value="ECO:0007669"/>
    <property type="project" value="TreeGrafter"/>
</dbReference>
<dbReference type="Gene3D" id="2.60.450.10">
    <property type="entry name" value="Lipopolysaccharide (LPS) transport protein A like domain"/>
    <property type="match status" value="4"/>
</dbReference>
<organism evidence="4 5">
    <name type="scientific">Portibacter lacus</name>
    <dbReference type="NCBI Taxonomy" id="1099794"/>
    <lineage>
        <taxon>Bacteria</taxon>
        <taxon>Pseudomonadati</taxon>
        <taxon>Bacteroidota</taxon>
        <taxon>Saprospiria</taxon>
        <taxon>Saprospirales</taxon>
        <taxon>Haliscomenobacteraceae</taxon>
        <taxon>Portibacter</taxon>
    </lineage>
</organism>
<dbReference type="PANTHER" id="PTHR36504:SF1">
    <property type="entry name" value="LIPOPOLYSACCHARIDE EXPORT SYSTEM PROTEIN LPTA"/>
    <property type="match status" value="1"/>
</dbReference>
<evidence type="ECO:0000313" key="5">
    <source>
        <dbReference type="Proteomes" id="UP001156666"/>
    </source>
</evidence>
<gene>
    <name evidence="4" type="ORF">GCM10007940_12650</name>
</gene>
<accession>A0AA37WF62</accession>
<dbReference type="AlphaFoldDB" id="A0AA37WF62"/>
<comment type="caution">
    <text evidence="4">The sequence shown here is derived from an EMBL/GenBank/DDBJ whole genome shotgun (WGS) entry which is preliminary data.</text>
</comment>
<dbReference type="EMBL" id="BSOH01000007">
    <property type="protein sequence ID" value="GLR16650.1"/>
    <property type="molecule type" value="Genomic_DNA"/>
</dbReference>
<evidence type="ECO:0000256" key="1">
    <source>
        <dbReference type="ARBA" id="ARBA00022729"/>
    </source>
</evidence>
<dbReference type="PANTHER" id="PTHR36504">
    <property type="entry name" value="LIPOPOLYSACCHARIDE EXPORT SYSTEM PROTEIN LPTA"/>
    <property type="match status" value="1"/>
</dbReference>
<feature type="domain" description="Organic solvent tolerance-like N-terminal" evidence="2">
    <location>
        <begin position="247"/>
        <end position="297"/>
    </location>
</feature>
<reference evidence="4" key="1">
    <citation type="journal article" date="2014" name="Int. J. Syst. Evol. Microbiol.">
        <title>Complete genome sequence of Corynebacterium casei LMG S-19264T (=DSM 44701T), isolated from a smear-ripened cheese.</title>
        <authorList>
            <consortium name="US DOE Joint Genome Institute (JGI-PGF)"/>
            <person name="Walter F."/>
            <person name="Albersmeier A."/>
            <person name="Kalinowski J."/>
            <person name="Ruckert C."/>
        </authorList>
    </citation>
    <scope>NUCLEOTIDE SEQUENCE</scope>
    <source>
        <strain evidence="4">NBRC 108769</strain>
    </source>
</reference>
<dbReference type="Pfam" id="PF13100">
    <property type="entry name" value="OstA_2"/>
    <property type="match status" value="1"/>
</dbReference>
<protein>
    <recommendedName>
        <fullName evidence="2 3">Organic solvent tolerance-like N-terminal domain-containing protein</fullName>
    </recommendedName>
</protein>
<dbReference type="GO" id="GO:0015920">
    <property type="term" value="P:lipopolysaccharide transport"/>
    <property type="evidence" value="ECO:0007669"/>
    <property type="project" value="TreeGrafter"/>
</dbReference>
<evidence type="ECO:0000259" key="3">
    <source>
        <dbReference type="Pfam" id="PF13100"/>
    </source>
</evidence>
<dbReference type="GO" id="GO:0009279">
    <property type="term" value="C:cell outer membrane"/>
    <property type="evidence" value="ECO:0007669"/>
    <property type="project" value="TreeGrafter"/>
</dbReference>
<keyword evidence="1" id="KW-0732">Signal</keyword>
<evidence type="ECO:0000259" key="2">
    <source>
        <dbReference type="Pfam" id="PF03968"/>
    </source>
</evidence>
<feature type="domain" description="Organic solvent tolerance-like N-terminal" evidence="3">
    <location>
        <begin position="18"/>
        <end position="172"/>
    </location>
</feature>